<name>A0A4R6VQ45_9HYPH</name>
<protein>
    <submittedName>
        <fullName evidence="4">TetR family transcriptional regulator</fullName>
    </submittedName>
</protein>
<evidence type="ECO:0000313" key="5">
    <source>
        <dbReference type="Proteomes" id="UP000295391"/>
    </source>
</evidence>
<dbReference type="GO" id="GO:0003677">
    <property type="term" value="F:DNA binding"/>
    <property type="evidence" value="ECO:0007669"/>
    <property type="project" value="UniProtKB-UniRule"/>
</dbReference>
<organism evidence="4 5">
    <name type="scientific">Maritalea mobilis</name>
    <dbReference type="NCBI Taxonomy" id="483324"/>
    <lineage>
        <taxon>Bacteria</taxon>
        <taxon>Pseudomonadati</taxon>
        <taxon>Pseudomonadota</taxon>
        <taxon>Alphaproteobacteria</taxon>
        <taxon>Hyphomicrobiales</taxon>
        <taxon>Devosiaceae</taxon>
        <taxon>Maritalea</taxon>
    </lineage>
</organism>
<dbReference type="AlphaFoldDB" id="A0A4R6VQ45"/>
<keyword evidence="5" id="KW-1185">Reference proteome</keyword>
<dbReference type="PROSITE" id="PS50977">
    <property type="entry name" value="HTH_TETR_2"/>
    <property type="match status" value="1"/>
</dbReference>
<gene>
    <name evidence="4" type="ORF">ATL17_2848</name>
</gene>
<feature type="DNA-binding region" description="H-T-H motif" evidence="2">
    <location>
        <begin position="36"/>
        <end position="55"/>
    </location>
</feature>
<dbReference type="Gene3D" id="1.10.357.10">
    <property type="entry name" value="Tetracycline Repressor, domain 2"/>
    <property type="match status" value="1"/>
</dbReference>
<comment type="caution">
    <text evidence="4">The sequence shown here is derived from an EMBL/GenBank/DDBJ whole genome shotgun (WGS) entry which is preliminary data.</text>
</comment>
<proteinExistence type="predicted"/>
<dbReference type="Proteomes" id="UP000295391">
    <property type="component" value="Unassembled WGS sequence"/>
</dbReference>
<dbReference type="InterPro" id="IPR050624">
    <property type="entry name" value="HTH-type_Tx_Regulator"/>
</dbReference>
<evidence type="ECO:0000259" key="3">
    <source>
        <dbReference type="PROSITE" id="PS50977"/>
    </source>
</evidence>
<feature type="domain" description="HTH tetR-type" evidence="3">
    <location>
        <begin position="13"/>
        <end position="73"/>
    </location>
</feature>
<evidence type="ECO:0000313" key="4">
    <source>
        <dbReference type="EMBL" id="TDQ61747.1"/>
    </source>
</evidence>
<reference evidence="4 5" key="1">
    <citation type="submission" date="2019-03" db="EMBL/GenBank/DDBJ databases">
        <title>Genomic Encyclopedia of Type Strains, Phase III (KMG-III): the genomes of soil and plant-associated and newly described type strains.</title>
        <authorList>
            <person name="Whitman W."/>
        </authorList>
    </citation>
    <scope>NUCLEOTIDE SEQUENCE [LARGE SCALE GENOMIC DNA]</scope>
    <source>
        <strain evidence="4 5">CGMCC 1.7002</strain>
    </source>
</reference>
<dbReference type="OrthoDB" id="9811084at2"/>
<dbReference type="SUPFAM" id="SSF46689">
    <property type="entry name" value="Homeodomain-like"/>
    <property type="match status" value="1"/>
</dbReference>
<dbReference type="PANTHER" id="PTHR43479">
    <property type="entry name" value="ACREF/ENVCD OPERON REPRESSOR-RELATED"/>
    <property type="match status" value="1"/>
</dbReference>
<accession>A0A4R6VQ45</accession>
<sequence length="186" mass="20833">MNARVEGKQKRAHATRAHILNCFAALMARHSYDEISIAQIAAAAEVGKGTVLAHFSEKLALAASLFAQELEQCQQQIEQFGRIQSAAHMREIFTPFFSLIMRDDVFIRLIVGEGQNLCRQMIEPAEEQLFESLAHQLDLGRPAQELDVIAVRGFLVHAAVMYRACDAGEAVIDEFEALLKNYLFQN</sequence>
<evidence type="ECO:0000256" key="2">
    <source>
        <dbReference type="PROSITE-ProRule" id="PRU00335"/>
    </source>
</evidence>
<dbReference type="RefSeq" id="WP_133573441.1">
    <property type="nucleotide sequence ID" value="NZ_SNYR01000003.1"/>
</dbReference>
<dbReference type="EMBL" id="SNYR01000003">
    <property type="protein sequence ID" value="TDQ61747.1"/>
    <property type="molecule type" value="Genomic_DNA"/>
</dbReference>
<dbReference type="InterPro" id="IPR001647">
    <property type="entry name" value="HTH_TetR"/>
</dbReference>
<dbReference type="Pfam" id="PF00440">
    <property type="entry name" value="TetR_N"/>
    <property type="match status" value="1"/>
</dbReference>
<keyword evidence="1 2" id="KW-0238">DNA-binding</keyword>
<evidence type="ECO:0000256" key="1">
    <source>
        <dbReference type="ARBA" id="ARBA00023125"/>
    </source>
</evidence>
<dbReference type="PANTHER" id="PTHR43479:SF11">
    <property type="entry name" value="ACREF_ENVCD OPERON REPRESSOR-RELATED"/>
    <property type="match status" value="1"/>
</dbReference>
<dbReference type="InterPro" id="IPR009057">
    <property type="entry name" value="Homeodomain-like_sf"/>
</dbReference>